<dbReference type="SUPFAM" id="SSF51445">
    <property type="entry name" value="(Trans)glycosidases"/>
    <property type="match status" value="1"/>
</dbReference>
<dbReference type="EMBL" id="MU005572">
    <property type="protein sequence ID" value="KAF2689784.1"/>
    <property type="molecule type" value="Genomic_DNA"/>
</dbReference>
<dbReference type="GO" id="GO:0016787">
    <property type="term" value="F:hydrolase activity"/>
    <property type="evidence" value="ECO:0007669"/>
    <property type="project" value="UniProtKB-KW"/>
</dbReference>
<organism evidence="1 2">
    <name type="scientific">Lentithecium fluviatile CBS 122367</name>
    <dbReference type="NCBI Taxonomy" id="1168545"/>
    <lineage>
        <taxon>Eukaryota</taxon>
        <taxon>Fungi</taxon>
        <taxon>Dikarya</taxon>
        <taxon>Ascomycota</taxon>
        <taxon>Pezizomycotina</taxon>
        <taxon>Dothideomycetes</taxon>
        <taxon>Pleosporomycetidae</taxon>
        <taxon>Pleosporales</taxon>
        <taxon>Massarineae</taxon>
        <taxon>Lentitheciaceae</taxon>
        <taxon>Lentithecium</taxon>
    </lineage>
</organism>
<dbReference type="Proteomes" id="UP000799291">
    <property type="component" value="Unassembled WGS sequence"/>
</dbReference>
<dbReference type="Gene3D" id="3.20.20.80">
    <property type="entry name" value="Glycosidases"/>
    <property type="match status" value="1"/>
</dbReference>
<evidence type="ECO:0000313" key="1">
    <source>
        <dbReference type="EMBL" id="KAF2689784.1"/>
    </source>
</evidence>
<sequence length="113" mass="13224">MGISSILAPDYWYLHGMNTKEMESSGDWFNFMGYDLHGAWDRDILTLGAKIWPHTDLREIDKGLLYGSTIHSIIDGLPPIWLRLHRFKQLHQVQRLPIKLRDRTHDQGKEPDT</sequence>
<protein>
    <submittedName>
        <fullName evidence="1">Glycoside hydrolase family 18 protein</fullName>
    </submittedName>
</protein>
<evidence type="ECO:0000313" key="2">
    <source>
        <dbReference type="Proteomes" id="UP000799291"/>
    </source>
</evidence>
<gene>
    <name evidence="1" type="ORF">K458DRAFT_384422</name>
</gene>
<keyword evidence="2" id="KW-1185">Reference proteome</keyword>
<dbReference type="AlphaFoldDB" id="A0A6G1JGV9"/>
<name>A0A6G1JGV9_9PLEO</name>
<keyword evidence="1" id="KW-0378">Hydrolase</keyword>
<reference evidence="1" key="1">
    <citation type="journal article" date="2020" name="Stud. Mycol.">
        <title>101 Dothideomycetes genomes: a test case for predicting lifestyles and emergence of pathogens.</title>
        <authorList>
            <person name="Haridas S."/>
            <person name="Albert R."/>
            <person name="Binder M."/>
            <person name="Bloem J."/>
            <person name="Labutti K."/>
            <person name="Salamov A."/>
            <person name="Andreopoulos B."/>
            <person name="Baker S."/>
            <person name="Barry K."/>
            <person name="Bills G."/>
            <person name="Bluhm B."/>
            <person name="Cannon C."/>
            <person name="Castanera R."/>
            <person name="Culley D."/>
            <person name="Daum C."/>
            <person name="Ezra D."/>
            <person name="Gonzalez J."/>
            <person name="Henrissat B."/>
            <person name="Kuo A."/>
            <person name="Liang C."/>
            <person name="Lipzen A."/>
            <person name="Lutzoni F."/>
            <person name="Magnuson J."/>
            <person name="Mondo S."/>
            <person name="Nolan M."/>
            <person name="Ohm R."/>
            <person name="Pangilinan J."/>
            <person name="Park H.-J."/>
            <person name="Ramirez L."/>
            <person name="Alfaro M."/>
            <person name="Sun H."/>
            <person name="Tritt A."/>
            <person name="Yoshinaga Y."/>
            <person name="Zwiers L.-H."/>
            <person name="Turgeon B."/>
            <person name="Goodwin S."/>
            <person name="Spatafora J."/>
            <person name="Crous P."/>
            <person name="Grigoriev I."/>
        </authorList>
    </citation>
    <scope>NUCLEOTIDE SEQUENCE</scope>
    <source>
        <strain evidence="1">CBS 122367</strain>
    </source>
</reference>
<proteinExistence type="predicted"/>
<accession>A0A6G1JGV9</accession>
<dbReference type="InterPro" id="IPR017853">
    <property type="entry name" value="GH"/>
</dbReference>